<proteinExistence type="predicted"/>
<sequence>MPEHSESRTSDHARDRDTYSDLPETVLTGFADGLTGHAAPRGRSPVTAGDEYPFGTGLTY</sequence>
<organism evidence="3 4">
    <name type="scientific">Saccharomonospora cyanea NA-134</name>
    <dbReference type="NCBI Taxonomy" id="882082"/>
    <lineage>
        <taxon>Bacteria</taxon>
        <taxon>Bacillati</taxon>
        <taxon>Actinomycetota</taxon>
        <taxon>Actinomycetes</taxon>
        <taxon>Pseudonocardiales</taxon>
        <taxon>Pseudonocardiaceae</taxon>
        <taxon>Saccharomonospora</taxon>
    </lineage>
</organism>
<reference evidence="3 4" key="1">
    <citation type="submission" date="2011-11" db="EMBL/GenBank/DDBJ databases">
        <title>The Noncontiguous Finished sequence of Saccharomonospora cyanea NA-134.</title>
        <authorList>
            <consortium name="US DOE Joint Genome Institute"/>
            <person name="Lucas S."/>
            <person name="Han J."/>
            <person name="Lapidus A."/>
            <person name="Cheng J.-F."/>
            <person name="Goodwin L."/>
            <person name="Pitluck S."/>
            <person name="Peters L."/>
            <person name="Ovchinnikova G."/>
            <person name="Lu M."/>
            <person name="Detter J.C."/>
            <person name="Han C."/>
            <person name="Tapia R."/>
            <person name="Land M."/>
            <person name="Hauser L."/>
            <person name="Kyrpides N."/>
            <person name="Ivanova N."/>
            <person name="Pagani I."/>
            <person name="Brambilla E.-M."/>
            <person name="Klenk H.-P."/>
            <person name="Woyke T."/>
        </authorList>
    </citation>
    <scope>NUCLEOTIDE SEQUENCE [LARGE SCALE GENOMIC DNA]</scope>
    <source>
        <strain evidence="3 4">NA-134</strain>
    </source>
</reference>
<keyword evidence="4" id="KW-1185">Reference proteome</keyword>
<evidence type="ECO:0000256" key="2">
    <source>
        <dbReference type="SAM" id="MobiDB-lite"/>
    </source>
</evidence>
<name>H5XML8_9PSEU</name>
<dbReference type="GO" id="GO:0004553">
    <property type="term" value="F:hydrolase activity, hydrolyzing O-glycosyl compounds"/>
    <property type="evidence" value="ECO:0007669"/>
    <property type="project" value="InterPro"/>
</dbReference>
<dbReference type="EMBL" id="CM001440">
    <property type="protein sequence ID" value="EHR60997.1"/>
    <property type="molecule type" value="Genomic_DNA"/>
</dbReference>
<evidence type="ECO:0000313" key="4">
    <source>
        <dbReference type="Proteomes" id="UP000002791"/>
    </source>
</evidence>
<evidence type="ECO:0000256" key="1">
    <source>
        <dbReference type="ARBA" id="ARBA00022801"/>
    </source>
</evidence>
<feature type="compositionally biased region" description="Basic and acidic residues" evidence="2">
    <location>
        <begin position="1"/>
        <end position="19"/>
    </location>
</feature>
<keyword evidence="1" id="KW-0378">Hydrolase</keyword>
<accession>H5XML8</accession>
<dbReference type="AlphaFoldDB" id="H5XML8"/>
<dbReference type="Proteomes" id="UP000002791">
    <property type="component" value="Chromosome"/>
</dbReference>
<feature type="region of interest" description="Disordered" evidence="2">
    <location>
        <begin position="1"/>
        <end position="60"/>
    </location>
</feature>
<dbReference type="STRING" id="882082.SaccyDRAFT_2105"/>
<dbReference type="OrthoDB" id="9803863at2"/>
<protein>
    <submittedName>
        <fullName evidence="3">Uncharacterized protein</fullName>
    </submittedName>
</protein>
<dbReference type="HOGENOM" id="CLU_2939012_0_0_11"/>
<dbReference type="InterPro" id="IPR036881">
    <property type="entry name" value="Glyco_hydro_3_C_sf"/>
</dbReference>
<evidence type="ECO:0000313" key="3">
    <source>
        <dbReference type="EMBL" id="EHR60997.1"/>
    </source>
</evidence>
<dbReference type="RefSeq" id="WP_005455938.1">
    <property type="nucleotide sequence ID" value="NZ_CM001440.1"/>
</dbReference>
<gene>
    <name evidence="3" type="ORF">SaccyDRAFT_2105</name>
</gene>
<dbReference type="GO" id="GO:0005975">
    <property type="term" value="P:carbohydrate metabolic process"/>
    <property type="evidence" value="ECO:0007669"/>
    <property type="project" value="InterPro"/>
</dbReference>
<dbReference type="Gene3D" id="3.40.50.1700">
    <property type="entry name" value="Glycoside hydrolase family 3 C-terminal domain"/>
    <property type="match status" value="1"/>
</dbReference>